<feature type="domain" description="SnoaL-like" evidence="1">
    <location>
        <begin position="16"/>
        <end position="140"/>
    </location>
</feature>
<sequence>MRNIDADAALTMVVLEQMLVDYWREVDFNGAAGAVDYFTQDVIGDFGAIKFTGHDGVRQFYADRAAKIARDQKDGVRTTRHVYHNLQIVLHDTASATLSFLIVTFGGGGRPPVLDATLPVAISDTRMDCRREADGVWRVHGFYGTPVLLGGEDFARASLMGKPS</sequence>
<dbReference type="Gene3D" id="3.10.450.50">
    <property type="match status" value="1"/>
</dbReference>
<name>A0A7W7KAY9_9SPHN</name>
<gene>
    <name evidence="2" type="ORF">HNO88_002064</name>
</gene>
<reference evidence="2 3" key="1">
    <citation type="submission" date="2020-08" db="EMBL/GenBank/DDBJ databases">
        <title>Functional genomics of gut bacteria from endangered species of beetles.</title>
        <authorList>
            <person name="Carlos-Shanley C."/>
        </authorList>
    </citation>
    <scope>NUCLEOTIDE SEQUENCE [LARGE SCALE GENOMIC DNA]</scope>
    <source>
        <strain evidence="2 3">S00245</strain>
    </source>
</reference>
<dbReference type="Proteomes" id="UP000555448">
    <property type="component" value="Unassembled WGS sequence"/>
</dbReference>
<evidence type="ECO:0000313" key="3">
    <source>
        <dbReference type="Proteomes" id="UP000555448"/>
    </source>
</evidence>
<dbReference type="AlphaFoldDB" id="A0A7W7KAY9"/>
<proteinExistence type="predicted"/>
<dbReference type="InterPro" id="IPR037401">
    <property type="entry name" value="SnoaL-like"/>
</dbReference>
<keyword evidence="3" id="KW-1185">Reference proteome</keyword>
<protein>
    <recommendedName>
        <fullName evidence="1">SnoaL-like domain-containing protein</fullName>
    </recommendedName>
</protein>
<accession>A0A7W7KAY9</accession>
<dbReference type="RefSeq" id="WP_184244663.1">
    <property type="nucleotide sequence ID" value="NZ_JACHLR010000007.1"/>
</dbReference>
<dbReference type="Pfam" id="PF13577">
    <property type="entry name" value="SnoaL_4"/>
    <property type="match status" value="1"/>
</dbReference>
<dbReference type="SUPFAM" id="SSF54427">
    <property type="entry name" value="NTF2-like"/>
    <property type="match status" value="1"/>
</dbReference>
<dbReference type="InterPro" id="IPR032710">
    <property type="entry name" value="NTF2-like_dom_sf"/>
</dbReference>
<evidence type="ECO:0000259" key="1">
    <source>
        <dbReference type="Pfam" id="PF13577"/>
    </source>
</evidence>
<dbReference type="EMBL" id="JACHLR010000007">
    <property type="protein sequence ID" value="MBB4858738.1"/>
    <property type="molecule type" value="Genomic_DNA"/>
</dbReference>
<evidence type="ECO:0000313" key="2">
    <source>
        <dbReference type="EMBL" id="MBB4858738.1"/>
    </source>
</evidence>
<comment type="caution">
    <text evidence="2">The sequence shown here is derived from an EMBL/GenBank/DDBJ whole genome shotgun (WGS) entry which is preliminary data.</text>
</comment>
<organism evidence="2 3">
    <name type="scientific">Novosphingobium chloroacetimidivorans</name>
    <dbReference type="NCBI Taxonomy" id="1428314"/>
    <lineage>
        <taxon>Bacteria</taxon>
        <taxon>Pseudomonadati</taxon>
        <taxon>Pseudomonadota</taxon>
        <taxon>Alphaproteobacteria</taxon>
        <taxon>Sphingomonadales</taxon>
        <taxon>Sphingomonadaceae</taxon>
        <taxon>Novosphingobium</taxon>
    </lineage>
</organism>